<dbReference type="Proteomes" id="UP001608902">
    <property type="component" value="Unassembled WGS sequence"/>
</dbReference>
<keyword evidence="1" id="KW-0472">Membrane</keyword>
<organism evidence="2 3">
    <name type="scientific">Gnathostoma spinigerum</name>
    <dbReference type="NCBI Taxonomy" id="75299"/>
    <lineage>
        <taxon>Eukaryota</taxon>
        <taxon>Metazoa</taxon>
        <taxon>Ecdysozoa</taxon>
        <taxon>Nematoda</taxon>
        <taxon>Chromadorea</taxon>
        <taxon>Rhabditida</taxon>
        <taxon>Spirurina</taxon>
        <taxon>Gnathostomatomorpha</taxon>
        <taxon>Gnathostomatoidea</taxon>
        <taxon>Gnathostomatidae</taxon>
        <taxon>Gnathostoma</taxon>
    </lineage>
</organism>
<name>A0ABD6ELQ1_9BILA</name>
<gene>
    <name evidence="2" type="ORF">AB6A40_007415</name>
</gene>
<evidence type="ECO:0000313" key="3">
    <source>
        <dbReference type="Proteomes" id="UP001608902"/>
    </source>
</evidence>
<dbReference type="EMBL" id="JBGFUD010005961">
    <property type="protein sequence ID" value="MFH4980706.1"/>
    <property type="molecule type" value="Genomic_DNA"/>
</dbReference>
<keyword evidence="3" id="KW-1185">Reference proteome</keyword>
<sequence>MMLISSAVSTLLFRHLSTRLLPNHLVQQSAMNSVIAYLIVVLHLIAMTYAFDASGTYPINPDGSAQTITVECKKEFLEKALDEFQKQRKGVKVVSSCVVKDESFMGGYDCAVLITAKSGKKFSVSGLLYYGGGVRKLAVKRIRSEPYPSCL</sequence>
<keyword evidence="1" id="KW-0812">Transmembrane</keyword>
<dbReference type="AlphaFoldDB" id="A0ABD6ELQ1"/>
<proteinExistence type="predicted"/>
<reference evidence="2 3" key="1">
    <citation type="submission" date="2024-08" db="EMBL/GenBank/DDBJ databases">
        <title>Gnathostoma spinigerum genome.</title>
        <authorList>
            <person name="Gonzalez-Bertolin B."/>
            <person name="Monzon S."/>
            <person name="Zaballos A."/>
            <person name="Jimenez P."/>
            <person name="Dekumyoy P."/>
            <person name="Varona S."/>
            <person name="Cuesta I."/>
            <person name="Sumanam S."/>
            <person name="Adisakwattana P."/>
            <person name="Gasser R.B."/>
            <person name="Hernandez-Gonzalez A."/>
            <person name="Young N.D."/>
            <person name="Perteguer M.J."/>
        </authorList>
    </citation>
    <scope>NUCLEOTIDE SEQUENCE [LARGE SCALE GENOMIC DNA]</scope>
    <source>
        <strain evidence="2">AL3</strain>
        <tissue evidence="2">Liver</tissue>
    </source>
</reference>
<accession>A0ABD6ELQ1</accession>
<keyword evidence="1" id="KW-1133">Transmembrane helix</keyword>
<evidence type="ECO:0000256" key="1">
    <source>
        <dbReference type="SAM" id="Phobius"/>
    </source>
</evidence>
<protein>
    <submittedName>
        <fullName evidence="2">Uncharacterized protein</fullName>
    </submittedName>
</protein>
<evidence type="ECO:0000313" key="2">
    <source>
        <dbReference type="EMBL" id="MFH4980706.1"/>
    </source>
</evidence>
<feature type="transmembrane region" description="Helical" evidence="1">
    <location>
        <begin position="34"/>
        <end position="51"/>
    </location>
</feature>
<comment type="caution">
    <text evidence="2">The sequence shown here is derived from an EMBL/GenBank/DDBJ whole genome shotgun (WGS) entry which is preliminary data.</text>
</comment>